<keyword evidence="3" id="KW-1185">Reference proteome</keyword>
<feature type="domain" description="Restriction endonuclease type IV Mrr" evidence="1">
    <location>
        <begin position="147"/>
        <end position="263"/>
    </location>
</feature>
<gene>
    <name evidence="2" type="ORF">CIT25_10845</name>
</gene>
<accession>A0AB36RBG9</accession>
<dbReference type="PANTHER" id="PTHR30015">
    <property type="entry name" value="MRR RESTRICTION SYSTEM PROTEIN"/>
    <property type="match status" value="1"/>
</dbReference>
<dbReference type="PANTHER" id="PTHR30015:SF7">
    <property type="entry name" value="TYPE IV METHYL-DIRECTED RESTRICTION ENZYME ECOKMRR"/>
    <property type="match status" value="1"/>
</dbReference>
<comment type="caution">
    <text evidence="2">The sequence shown here is derived from an EMBL/GenBank/DDBJ whole genome shotgun (WGS) entry which is preliminary data.</text>
</comment>
<protein>
    <recommendedName>
        <fullName evidence="1">Restriction endonuclease type IV Mrr domain-containing protein</fullName>
    </recommendedName>
</protein>
<dbReference type="AlphaFoldDB" id="A0AB36RBG9"/>
<dbReference type="RefSeq" id="WP_095484543.1">
    <property type="nucleotide sequence ID" value="NZ_CP088151.1"/>
</dbReference>
<name>A0AB36RBG9_9HYPH</name>
<dbReference type="InterPro" id="IPR007560">
    <property type="entry name" value="Restrct_endonuc_IV_Mrr"/>
</dbReference>
<dbReference type="GO" id="GO:0003677">
    <property type="term" value="F:DNA binding"/>
    <property type="evidence" value="ECO:0007669"/>
    <property type="project" value="InterPro"/>
</dbReference>
<evidence type="ECO:0000259" key="1">
    <source>
        <dbReference type="Pfam" id="PF04471"/>
    </source>
</evidence>
<dbReference type="Gene3D" id="3.40.1350.10">
    <property type="match status" value="1"/>
</dbReference>
<reference evidence="3" key="1">
    <citation type="submission" date="2017-08" db="EMBL/GenBank/DDBJ databases">
        <title>Mesorhizobium wenxinae sp. nov., a novel rhizobial species isolated from root nodules of chickpea (Cicer arietinum L.).</title>
        <authorList>
            <person name="Zhang J."/>
        </authorList>
    </citation>
    <scope>NUCLEOTIDE SEQUENCE [LARGE SCALE GENOMIC DNA]</scope>
    <source>
        <strain evidence="3">USDA 3392</strain>
    </source>
</reference>
<dbReference type="InterPro" id="IPR011335">
    <property type="entry name" value="Restrct_endonuc-II-like"/>
</dbReference>
<dbReference type="InterPro" id="IPR011856">
    <property type="entry name" value="tRNA_endonuc-like_dom_sf"/>
</dbReference>
<sequence length="397" mass="44725">MTVPEWSDNALDAEIRRVQSAIQTWAERRDVWFDCCFKSYLEHVDGEPQDPPVVTLLICEGGLYSLLSGEDAEGQEPEFHDLLKDLGYFYENRDGVTMAIYAEDAARSSAFAAYFHWQWVCSLIKEDTGDVYQELFDHFSRRPDDLNRLHWQDFETLLFRIFQNQGFEAELGPGRGDNGVDLRLWQRDPIGDVLTLVQAKRHAIGNKIDLTQVAALYGIAEVEGADRALFVTTSSYAPVARRFASRTSDLLKLAERADVVEWCARASAGIIADKSSLVSPESVGRVIAEVAGGGKDPRVLQASYGYNMVLNNFALVIKETKHAALLMALPRRTLTDDGYGQRGTEVPLFDGTTISRLQGDMVWRAKRKLYDGSVGYWDGEHLFQTWDGQPQDFDFVD</sequence>
<dbReference type="Pfam" id="PF04471">
    <property type="entry name" value="Mrr_cat"/>
    <property type="match status" value="1"/>
</dbReference>
<dbReference type="SUPFAM" id="SSF52980">
    <property type="entry name" value="Restriction endonuclease-like"/>
    <property type="match status" value="1"/>
</dbReference>
<organism evidence="2 3">
    <name type="scientific">Mesorhizobium mediterraneum</name>
    <dbReference type="NCBI Taxonomy" id="43617"/>
    <lineage>
        <taxon>Bacteria</taxon>
        <taxon>Pseudomonadati</taxon>
        <taxon>Pseudomonadota</taxon>
        <taxon>Alphaproteobacteria</taxon>
        <taxon>Hyphomicrobiales</taxon>
        <taxon>Phyllobacteriaceae</taxon>
        <taxon>Mesorhizobium</taxon>
    </lineage>
</organism>
<evidence type="ECO:0000313" key="2">
    <source>
        <dbReference type="EMBL" id="PAQ01926.1"/>
    </source>
</evidence>
<proteinExistence type="predicted"/>
<dbReference type="GO" id="GO:0015666">
    <property type="term" value="F:restriction endodeoxyribonuclease activity"/>
    <property type="evidence" value="ECO:0007669"/>
    <property type="project" value="TreeGrafter"/>
</dbReference>
<dbReference type="InterPro" id="IPR052906">
    <property type="entry name" value="Type_IV_Methyl-Rstrct_Enzyme"/>
</dbReference>
<evidence type="ECO:0000313" key="3">
    <source>
        <dbReference type="Proteomes" id="UP000216215"/>
    </source>
</evidence>
<dbReference type="EMBL" id="NPKI01000015">
    <property type="protein sequence ID" value="PAQ01926.1"/>
    <property type="molecule type" value="Genomic_DNA"/>
</dbReference>
<dbReference type="Proteomes" id="UP000216215">
    <property type="component" value="Unassembled WGS sequence"/>
</dbReference>
<dbReference type="GO" id="GO:0009307">
    <property type="term" value="P:DNA restriction-modification system"/>
    <property type="evidence" value="ECO:0007669"/>
    <property type="project" value="InterPro"/>
</dbReference>